<dbReference type="EMBL" id="QGGO01000008">
    <property type="protein sequence ID" value="PWK27036.1"/>
    <property type="molecule type" value="Genomic_DNA"/>
</dbReference>
<evidence type="ECO:0000313" key="3">
    <source>
        <dbReference type="Proteomes" id="UP000245489"/>
    </source>
</evidence>
<name>A0A316EUW7_9BACT</name>
<comment type="caution">
    <text evidence="2">The sequence shown here is derived from an EMBL/GenBank/DDBJ whole genome shotgun (WGS) entry which is preliminary data.</text>
</comment>
<sequence>MQNDIFLPVEKLPVPPDKTDLMMIRLLESSFIKQEDGTIQEFRKIYYETYFEGKKVSDGNNTILASLVPLIYNANSHKEMMDMALQGFGFKLIHEVFDENQNIFQNPYQSQNIIDNNLPVPNTNEAETNTTTSTETTEAGTTTATEQSAVTPAN</sequence>
<proteinExistence type="predicted"/>
<evidence type="ECO:0000256" key="1">
    <source>
        <dbReference type="SAM" id="MobiDB-lite"/>
    </source>
</evidence>
<protein>
    <submittedName>
        <fullName evidence="2">Uncharacterized protein</fullName>
    </submittedName>
</protein>
<keyword evidence="3" id="KW-1185">Reference proteome</keyword>
<reference evidence="2 3" key="1">
    <citation type="submission" date="2018-05" db="EMBL/GenBank/DDBJ databases">
        <title>Genomic Encyclopedia of Archaeal and Bacterial Type Strains, Phase II (KMG-II): from individual species to whole genera.</title>
        <authorList>
            <person name="Goeker M."/>
        </authorList>
    </citation>
    <scope>NUCLEOTIDE SEQUENCE [LARGE SCALE GENOMIC DNA]</scope>
    <source>
        <strain evidence="2 3">DSM 22214</strain>
    </source>
</reference>
<organism evidence="2 3">
    <name type="scientific">Arcicella aurantiaca</name>
    <dbReference type="NCBI Taxonomy" id="591202"/>
    <lineage>
        <taxon>Bacteria</taxon>
        <taxon>Pseudomonadati</taxon>
        <taxon>Bacteroidota</taxon>
        <taxon>Cytophagia</taxon>
        <taxon>Cytophagales</taxon>
        <taxon>Flectobacillaceae</taxon>
        <taxon>Arcicella</taxon>
    </lineage>
</organism>
<feature type="compositionally biased region" description="Low complexity" evidence="1">
    <location>
        <begin position="122"/>
        <end position="146"/>
    </location>
</feature>
<dbReference type="RefSeq" id="WP_109742609.1">
    <property type="nucleotide sequence ID" value="NZ_QGGO01000008.1"/>
</dbReference>
<feature type="region of interest" description="Disordered" evidence="1">
    <location>
        <begin position="116"/>
        <end position="154"/>
    </location>
</feature>
<dbReference type="AlphaFoldDB" id="A0A316EUW7"/>
<accession>A0A316EUW7</accession>
<gene>
    <name evidence="2" type="ORF">LV89_01848</name>
</gene>
<dbReference type="Proteomes" id="UP000245489">
    <property type="component" value="Unassembled WGS sequence"/>
</dbReference>
<evidence type="ECO:0000313" key="2">
    <source>
        <dbReference type="EMBL" id="PWK27036.1"/>
    </source>
</evidence>